<keyword evidence="2" id="KW-1185">Reference proteome</keyword>
<evidence type="ECO:0000313" key="2">
    <source>
        <dbReference type="Proteomes" id="UP001239111"/>
    </source>
</evidence>
<evidence type="ECO:0000313" key="1">
    <source>
        <dbReference type="EMBL" id="KAJ8688215.1"/>
    </source>
</evidence>
<accession>A0ACC2Q2C2</accession>
<proteinExistence type="predicted"/>
<protein>
    <submittedName>
        <fullName evidence="1">Uncharacterized protein</fullName>
    </submittedName>
</protein>
<comment type="caution">
    <text evidence="1">The sequence shown here is derived from an EMBL/GenBank/DDBJ whole genome shotgun (WGS) entry which is preliminary data.</text>
</comment>
<dbReference type="EMBL" id="CM056741">
    <property type="protein sequence ID" value="KAJ8688215.1"/>
    <property type="molecule type" value="Genomic_DNA"/>
</dbReference>
<gene>
    <name evidence="1" type="ORF">QAD02_024010</name>
</gene>
<sequence length="265" mass="30114">MSQTIARDPSRTRPTFLEMPLKSHMSTHVSKNCRSGGECSTSSFSTTSVRRQVSRIEALQADPQILSLRTWTMTKLTPIQGQQRSRWSDSAIQQTDTHQNNCCRTVTAHSTKNTFTLSCQRIMECLRQNSDTRHERSRHYLKLKTHKRVIGDNCRLRLRRLSSEHGIYRCTLTSNVITRAGRAQHRDRLLRPIRKGIEATSTGGGLSVADSEWRILRTSARHLDPAREPLTLREAPTSPNKTNKSIVATQSSDVSKWADFESLCL</sequence>
<dbReference type="Proteomes" id="UP001239111">
    <property type="component" value="Chromosome 1"/>
</dbReference>
<organism evidence="1 2">
    <name type="scientific">Eretmocerus hayati</name>
    <dbReference type="NCBI Taxonomy" id="131215"/>
    <lineage>
        <taxon>Eukaryota</taxon>
        <taxon>Metazoa</taxon>
        <taxon>Ecdysozoa</taxon>
        <taxon>Arthropoda</taxon>
        <taxon>Hexapoda</taxon>
        <taxon>Insecta</taxon>
        <taxon>Pterygota</taxon>
        <taxon>Neoptera</taxon>
        <taxon>Endopterygota</taxon>
        <taxon>Hymenoptera</taxon>
        <taxon>Apocrita</taxon>
        <taxon>Proctotrupomorpha</taxon>
        <taxon>Chalcidoidea</taxon>
        <taxon>Aphelinidae</taxon>
        <taxon>Aphelininae</taxon>
        <taxon>Eretmocerus</taxon>
    </lineage>
</organism>
<name>A0ACC2Q2C2_9HYME</name>
<reference evidence="1" key="1">
    <citation type="submission" date="2023-04" db="EMBL/GenBank/DDBJ databases">
        <title>A chromosome-level genome assembly of the parasitoid wasp Eretmocerus hayati.</title>
        <authorList>
            <person name="Zhong Y."/>
            <person name="Liu S."/>
            <person name="Liu Y."/>
        </authorList>
    </citation>
    <scope>NUCLEOTIDE SEQUENCE</scope>
    <source>
        <strain evidence="1">ZJU_SS_LIU_2023</strain>
    </source>
</reference>